<keyword evidence="3" id="KW-1185">Reference proteome</keyword>
<sequence length="168" mass="18256">MNDMTDDKILARASATGPRRVIGVGTMGGLGLLLLWLAVMQPPANPLWLVFLIVLGVAALWVAQHMWRVTSRELLLTDEALTDSSGAVVARIADVVKVDRGAFALKPSNGFALMLKEPGKRAWYPGLWWRTGRRVAVGGVTAARDTKPMADIISVLVMRRDGTLPPEE</sequence>
<keyword evidence="1" id="KW-0812">Transmembrane</keyword>
<dbReference type="EMBL" id="FOZW01000006">
    <property type="protein sequence ID" value="SFS88791.1"/>
    <property type="molecule type" value="Genomic_DNA"/>
</dbReference>
<dbReference type="RefSeq" id="WP_245696081.1">
    <property type="nucleotide sequence ID" value="NZ_FNCL01000006.1"/>
</dbReference>
<dbReference type="Proteomes" id="UP000199392">
    <property type="component" value="Unassembled WGS sequence"/>
</dbReference>
<evidence type="ECO:0000313" key="2">
    <source>
        <dbReference type="EMBL" id="SFS88791.1"/>
    </source>
</evidence>
<accession>A0A1I6TI16</accession>
<keyword evidence="1" id="KW-0472">Membrane</keyword>
<name>A0A1I6TI16_9RHOB</name>
<dbReference type="STRING" id="311180.SAMN04488050_10690"/>
<gene>
    <name evidence="2" type="ORF">SAMN04488050_10690</name>
</gene>
<proteinExistence type="predicted"/>
<feature type="transmembrane region" description="Helical" evidence="1">
    <location>
        <begin position="45"/>
        <end position="63"/>
    </location>
</feature>
<evidence type="ECO:0000256" key="1">
    <source>
        <dbReference type="SAM" id="Phobius"/>
    </source>
</evidence>
<organism evidence="2 3">
    <name type="scientific">Alloyangia pacifica</name>
    <dbReference type="NCBI Taxonomy" id="311180"/>
    <lineage>
        <taxon>Bacteria</taxon>
        <taxon>Pseudomonadati</taxon>
        <taxon>Pseudomonadota</taxon>
        <taxon>Alphaproteobacteria</taxon>
        <taxon>Rhodobacterales</taxon>
        <taxon>Roseobacteraceae</taxon>
        <taxon>Alloyangia</taxon>
    </lineage>
</organism>
<dbReference type="AlphaFoldDB" id="A0A1I6TI16"/>
<protein>
    <submittedName>
        <fullName evidence="2">Uncharacterized protein</fullName>
    </submittedName>
</protein>
<reference evidence="3" key="1">
    <citation type="submission" date="2016-10" db="EMBL/GenBank/DDBJ databases">
        <authorList>
            <person name="Varghese N."/>
            <person name="Submissions S."/>
        </authorList>
    </citation>
    <scope>NUCLEOTIDE SEQUENCE [LARGE SCALE GENOMIC DNA]</scope>
    <source>
        <strain evidence="3">DSM 26894</strain>
    </source>
</reference>
<keyword evidence="1" id="KW-1133">Transmembrane helix</keyword>
<feature type="transmembrane region" description="Helical" evidence="1">
    <location>
        <begin position="21"/>
        <end position="39"/>
    </location>
</feature>
<evidence type="ECO:0000313" key="3">
    <source>
        <dbReference type="Proteomes" id="UP000199392"/>
    </source>
</evidence>